<evidence type="ECO:0000313" key="2">
    <source>
        <dbReference type="Proteomes" id="UP000244956"/>
    </source>
</evidence>
<comment type="caution">
    <text evidence="1">The sequence shown here is derived from an EMBL/GenBank/DDBJ whole genome shotgun (WGS) entry which is preliminary data.</text>
</comment>
<keyword evidence="2" id="KW-1185">Reference proteome</keyword>
<dbReference type="EMBL" id="QEWP01000006">
    <property type="protein sequence ID" value="PWD99575.1"/>
    <property type="molecule type" value="Genomic_DNA"/>
</dbReference>
<name>A0A2U2B935_9BACT</name>
<evidence type="ECO:0000313" key="1">
    <source>
        <dbReference type="EMBL" id="PWD99575.1"/>
    </source>
</evidence>
<accession>A0A2U2B935</accession>
<organism evidence="1 2">
    <name type="scientific">Marinilabilia rubra</name>
    <dbReference type="NCBI Taxonomy" id="2162893"/>
    <lineage>
        <taxon>Bacteria</taxon>
        <taxon>Pseudomonadati</taxon>
        <taxon>Bacteroidota</taxon>
        <taxon>Bacteroidia</taxon>
        <taxon>Marinilabiliales</taxon>
        <taxon>Marinilabiliaceae</taxon>
        <taxon>Marinilabilia</taxon>
    </lineage>
</organism>
<sequence length="61" mass="6880">MFCDLIDVLVFFAWLSFHSLISFESVFSDLSSSDNPQKGSVITDFPPGYKSQLMRVLCPCL</sequence>
<reference evidence="1 2" key="1">
    <citation type="submission" date="2018-05" db="EMBL/GenBank/DDBJ databases">
        <title>Marinilabilia rubrum sp. nov., isolated from saltern sediment.</title>
        <authorList>
            <person name="Zhang R."/>
        </authorList>
    </citation>
    <scope>NUCLEOTIDE SEQUENCE [LARGE SCALE GENOMIC DNA]</scope>
    <source>
        <strain evidence="1 2">WTE16</strain>
    </source>
</reference>
<dbReference type="AlphaFoldDB" id="A0A2U2B935"/>
<dbReference type="Proteomes" id="UP000244956">
    <property type="component" value="Unassembled WGS sequence"/>
</dbReference>
<protein>
    <submittedName>
        <fullName evidence="1">Uncharacterized protein</fullName>
    </submittedName>
</protein>
<proteinExistence type="predicted"/>
<gene>
    <name evidence="1" type="ORF">DDZ16_08965</name>
</gene>